<keyword evidence="2 4" id="KW-0689">Ribosomal protein</keyword>
<evidence type="ECO:0000256" key="1">
    <source>
        <dbReference type="ARBA" id="ARBA00005657"/>
    </source>
</evidence>
<keyword evidence="3 4" id="KW-0687">Ribonucleoprotein</keyword>
<dbReference type="PRINTS" id="PR01034">
    <property type="entry name" value="RIBOSOMALS12"/>
</dbReference>
<dbReference type="EMBL" id="KY021079">
    <property type="protein sequence ID" value="APD75828.1"/>
    <property type="molecule type" value="Genomic_DNA"/>
</dbReference>
<geneLocation type="mitochondrion" evidence="5"/>
<protein>
    <submittedName>
        <fullName evidence="5">Ribosomal protein S12</fullName>
    </submittedName>
</protein>
<dbReference type="PANTHER" id="PTHR11652">
    <property type="entry name" value="30S RIBOSOMAL PROTEIN S12 FAMILY MEMBER"/>
    <property type="match status" value="1"/>
</dbReference>
<evidence type="ECO:0000313" key="5">
    <source>
        <dbReference type="EMBL" id="APD75828.1"/>
    </source>
</evidence>
<dbReference type="InterPro" id="IPR006032">
    <property type="entry name" value="Ribosomal_uS12"/>
</dbReference>
<comment type="similarity">
    <text evidence="1 4">Belongs to the universal ribosomal protein uS12 family.</text>
</comment>
<dbReference type="GeneID" id="30510700"/>
<dbReference type="GO" id="GO:0006412">
    <property type="term" value="P:translation"/>
    <property type="evidence" value="ECO:0007669"/>
    <property type="project" value="InterPro"/>
</dbReference>
<dbReference type="SUPFAM" id="SSF50249">
    <property type="entry name" value="Nucleic acid-binding proteins"/>
    <property type="match status" value="1"/>
</dbReference>
<dbReference type="PIRSF" id="PIRSF002133">
    <property type="entry name" value="Ribosomal_S12/S23"/>
    <property type="match status" value="1"/>
</dbReference>
<dbReference type="PROSITE" id="PS00055">
    <property type="entry name" value="RIBOSOMAL_S12"/>
    <property type="match status" value="1"/>
</dbReference>
<dbReference type="Pfam" id="PF00164">
    <property type="entry name" value="Ribosom_S12_S23"/>
    <property type="match status" value="1"/>
</dbReference>
<evidence type="ECO:0000256" key="4">
    <source>
        <dbReference type="RuleBase" id="RU003622"/>
    </source>
</evidence>
<dbReference type="InterPro" id="IPR012340">
    <property type="entry name" value="NA-bd_OB-fold"/>
</dbReference>
<dbReference type="InterPro" id="IPR005679">
    <property type="entry name" value="Ribosomal_uS12_bac"/>
</dbReference>
<gene>
    <name evidence="5" type="primary">rps12</name>
    <name evidence="5" type="ORF">BGL49_024</name>
</gene>
<proteinExistence type="inferred from homology"/>
<reference evidence="5" key="1">
    <citation type="submission" date="2016-10" db="EMBL/GenBank/DDBJ databases">
        <title>Complete mitochondrial genome of the freshwater diatom Asterionella formosa.</title>
        <authorList>
            <person name="Villain A."/>
            <person name="Kojadinovic M."/>
            <person name="Puppo C."/>
            <person name="Prioretti L."/>
            <person name="Hubert P."/>
            <person name="Zhang Y."/>
            <person name="Gregori G."/>
            <person name="Roulet A."/>
            <person name="Roques C."/>
            <person name="Claverie J.-M."/>
            <person name="Gontero B."/>
            <person name="Blanc G."/>
        </authorList>
    </citation>
    <scope>NUCLEOTIDE SEQUENCE</scope>
    <source>
        <strain evidence="5">BGM1</strain>
    </source>
</reference>
<organism evidence="5">
    <name type="scientific">Asterionella formosa</name>
    <dbReference type="NCBI Taxonomy" id="210441"/>
    <lineage>
        <taxon>Eukaryota</taxon>
        <taxon>Sar</taxon>
        <taxon>Stramenopiles</taxon>
        <taxon>Ochrophyta</taxon>
        <taxon>Bacillariophyta</taxon>
        <taxon>Fragilariophyceae</taxon>
        <taxon>Fragilariophycidae</taxon>
        <taxon>Fragilariales</taxon>
        <taxon>Fragilariaceae</taxon>
        <taxon>Asterionella</taxon>
    </lineage>
</organism>
<evidence type="ECO:0000256" key="2">
    <source>
        <dbReference type="ARBA" id="ARBA00022980"/>
    </source>
</evidence>
<keyword evidence="5" id="KW-0496">Mitochondrion</keyword>
<dbReference type="GO" id="GO:0015935">
    <property type="term" value="C:small ribosomal subunit"/>
    <property type="evidence" value="ECO:0007669"/>
    <property type="project" value="InterPro"/>
</dbReference>
<dbReference type="NCBIfam" id="TIGR00981">
    <property type="entry name" value="rpsL_bact"/>
    <property type="match status" value="1"/>
</dbReference>
<dbReference type="Gene3D" id="2.40.50.140">
    <property type="entry name" value="Nucleic acid-binding proteins"/>
    <property type="match status" value="1"/>
</dbReference>
<dbReference type="CDD" id="cd03368">
    <property type="entry name" value="Ribosomal_S12"/>
    <property type="match status" value="1"/>
</dbReference>
<evidence type="ECO:0000256" key="3">
    <source>
        <dbReference type="ARBA" id="ARBA00023274"/>
    </source>
</evidence>
<dbReference type="FunFam" id="2.40.50.140:FF:000099">
    <property type="entry name" value="Ribosomal protein S12, mitochondrial"/>
    <property type="match status" value="1"/>
</dbReference>
<dbReference type="RefSeq" id="YP_009326067.1">
    <property type="nucleotide sequence ID" value="NC_032029.1"/>
</dbReference>
<sequence length="126" mass="14344">MSTINQLCKNIRKNKSKMNRTPALEECPQKKGFCTKIFVRTPKKPNSALRKLAKLKLSNGKSIIAYIPGEGHKLQPYSNVIIRGGRVKDLPGVKYHLVRGRLDFKGLTGRKTSRSKYGTKIIKHYY</sequence>
<name>A0A1J0RDB4_9STRA</name>
<dbReference type="GO" id="GO:0003735">
    <property type="term" value="F:structural constituent of ribosome"/>
    <property type="evidence" value="ECO:0007669"/>
    <property type="project" value="InterPro"/>
</dbReference>
<accession>A0A1J0RDB4</accession>
<dbReference type="AlphaFoldDB" id="A0A1J0RDB4"/>